<feature type="transmembrane region" description="Helical" evidence="1">
    <location>
        <begin position="165"/>
        <end position="186"/>
    </location>
</feature>
<gene>
    <name evidence="2" type="ORF">AVDCRST_MAG51-3137</name>
</gene>
<keyword evidence="1" id="KW-0472">Membrane</keyword>
<dbReference type="EMBL" id="CADCUX010000676">
    <property type="protein sequence ID" value="CAA9439212.1"/>
    <property type="molecule type" value="Genomic_DNA"/>
</dbReference>
<keyword evidence="1" id="KW-1133">Transmembrane helix</keyword>
<sequence>RSMWLGNVDGAFTTVVLLHGLQDASLLSELDRAGSGLAGVRWVDRSGDVSQLLGRYRWSMTALLLVGHLLVFAALWARFRRAAWRAWLPTAAASLAAVAVQGWLGEPFQLSNILALLLLLGIGVDYGIFLLEHDGDGAAWLAVVLGAASTWLAFGLLALSSTPALHAFGLTLMVGIAVVWFGSPWLRRPVAGALA</sequence>
<name>A0A6J4QBL4_9BURK</name>
<accession>A0A6J4QBL4</accession>
<feature type="transmembrane region" description="Helical" evidence="1">
    <location>
        <begin position="58"/>
        <end position="79"/>
    </location>
</feature>
<evidence type="ECO:0000313" key="2">
    <source>
        <dbReference type="EMBL" id="CAA9439212.1"/>
    </source>
</evidence>
<reference evidence="2" key="1">
    <citation type="submission" date="2020-02" db="EMBL/GenBank/DDBJ databases">
        <authorList>
            <person name="Meier V. D."/>
        </authorList>
    </citation>
    <scope>NUCLEOTIDE SEQUENCE</scope>
    <source>
        <strain evidence="2">AVDCRST_MAG51</strain>
    </source>
</reference>
<feature type="non-terminal residue" evidence="2">
    <location>
        <position position="1"/>
    </location>
</feature>
<keyword evidence="1" id="KW-0812">Transmembrane</keyword>
<feature type="transmembrane region" description="Helical" evidence="1">
    <location>
        <begin position="86"/>
        <end position="104"/>
    </location>
</feature>
<dbReference type="AlphaFoldDB" id="A0A6J4QBL4"/>
<proteinExistence type="predicted"/>
<dbReference type="SUPFAM" id="SSF82866">
    <property type="entry name" value="Multidrug efflux transporter AcrB transmembrane domain"/>
    <property type="match status" value="1"/>
</dbReference>
<evidence type="ECO:0000256" key="1">
    <source>
        <dbReference type="SAM" id="Phobius"/>
    </source>
</evidence>
<feature type="transmembrane region" description="Helical" evidence="1">
    <location>
        <begin position="110"/>
        <end position="131"/>
    </location>
</feature>
<feature type="transmembrane region" description="Helical" evidence="1">
    <location>
        <begin position="138"/>
        <end position="159"/>
    </location>
</feature>
<dbReference type="Gene3D" id="1.20.1640.10">
    <property type="entry name" value="Multidrug efflux transporter AcrB transmembrane domain"/>
    <property type="match status" value="1"/>
</dbReference>
<protein>
    <submittedName>
        <fullName evidence="2">FIG021862: membrane protein, exporter</fullName>
    </submittedName>
</protein>
<organism evidence="2">
    <name type="scientific">uncultured Ramlibacter sp</name>
    <dbReference type="NCBI Taxonomy" id="260755"/>
    <lineage>
        <taxon>Bacteria</taxon>
        <taxon>Pseudomonadati</taxon>
        <taxon>Pseudomonadota</taxon>
        <taxon>Betaproteobacteria</taxon>
        <taxon>Burkholderiales</taxon>
        <taxon>Comamonadaceae</taxon>
        <taxon>Ramlibacter</taxon>
        <taxon>environmental samples</taxon>
    </lineage>
</organism>